<accession>W6MWF3</accession>
<evidence type="ECO:0000313" key="2">
    <source>
        <dbReference type="Proteomes" id="UP000019384"/>
    </source>
</evidence>
<dbReference type="Gene3D" id="3.90.550.10">
    <property type="entry name" value="Spore Coat Polysaccharide Biosynthesis Protein SpsA, Chain A"/>
    <property type="match status" value="1"/>
</dbReference>
<dbReference type="HOGENOM" id="CLU_034860_1_0_1"/>
<dbReference type="Proteomes" id="UP000019384">
    <property type="component" value="Unassembled WGS sequence"/>
</dbReference>
<gene>
    <name evidence="1" type="ORF">KUCA_T00003323001</name>
</gene>
<name>W6MWF3_9ASCO</name>
<dbReference type="EMBL" id="HG793128">
    <property type="protein sequence ID" value="CDK27345.1"/>
    <property type="molecule type" value="Genomic_DNA"/>
</dbReference>
<dbReference type="SUPFAM" id="SSF53448">
    <property type="entry name" value="Nucleotide-diphospho-sugar transferases"/>
    <property type="match status" value="1"/>
</dbReference>
<keyword evidence="2" id="KW-1185">Reference proteome</keyword>
<reference evidence="1" key="2">
    <citation type="submission" date="2014-02" db="EMBL/GenBank/DDBJ databases">
        <title>Complete DNA sequence of /Kuraishia capsulata/ illustrates novel genomic features among budding yeasts (/Saccharomycotina/).</title>
        <authorList>
            <person name="Morales L."/>
            <person name="Noel B."/>
            <person name="Porcel B."/>
            <person name="Marcet-Houben M."/>
            <person name="Hullo M-F."/>
            <person name="Sacerdot C."/>
            <person name="Tekaia F."/>
            <person name="Leh-Louis V."/>
            <person name="Despons L."/>
            <person name="Khanna V."/>
            <person name="Aury J-M."/>
            <person name="Barbe V."/>
            <person name="Couloux A."/>
            <person name="Labadie K."/>
            <person name="Pelletier E."/>
            <person name="Souciet J-L."/>
            <person name="Boekhout T."/>
            <person name="Gabaldon T."/>
            <person name="Wincker P."/>
            <person name="Dujon B."/>
        </authorList>
    </citation>
    <scope>NUCLEOTIDE SEQUENCE</scope>
    <source>
        <strain evidence="1">CBS 1993</strain>
    </source>
</reference>
<evidence type="ECO:0000313" key="1">
    <source>
        <dbReference type="EMBL" id="CDK27345.1"/>
    </source>
</evidence>
<proteinExistence type="predicted"/>
<dbReference type="OrthoDB" id="2014201at2759"/>
<protein>
    <recommendedName>
        <fullName evidence="3">Glycosyltransferase family 8 protein</fullName>
    </recommendedName>
</protein>
<dbReference type="STRING" id="1382522.W6MWF3"/>
<sequence>MITRRSKLLIRRIILAIALLWMFQRLRMPPTKDLAYSALRYDASKVKFVPHELISLIYGKVQHLEESKPSLDWSRFAYVQYATDLDYICNAVINFAKLREEFGTKADLVLMYYKGFSYNPHRLPEKQYKPESRLLQEAEAEFGIKLIPVSMISLKSDSTTWEESFTKLHLFELEQYDRVIFFDSDSTVNLGMDHLFFLPPSLVALPVLYTWPISNPVMSPAVRTCEQRQNQLQYFYEKVVTGMSEMSDEFSWNVLSNLPVFTPWDDLQFTTALMVVQPNKKMFKKLMKLTKGRSKSDYDMEIVNKFLQGAWTKENAYFNEKTDTVEPLLTVLGHHDLLMLTGELTVHSLRGHSRYMMDPNDLQLSEIETPENAYWKSKECAWSLVPETKKTKLFHFSDHPVPKPWKPQDSQDHENIDCVDRLTSSSDKPECNAIRVWNQLYVDYAKDRMEYCNLDI</sequence>
<dbReference type="AlphaFoldDB" id="W6MWF3"/>
<dbReference type="PANTHER" id="PTHR11183">
    <property type="entry name" value="GLYCOGENIN SUBFAMILY MEMBER"/>
    <property type="match status" value="1"/>
</dbReference>
<dbReference type="InterPro" id="IPR050587">
    <property type="entry name" value="GNT1/Glycosyltrans_8"/>
</dbReference>
<evidence type="ECO:0008006" key="3">
    <source>
        <dbReference type="Google" id="ProtNLM"/>
    </source>
</evidence>
<reference evidence="1" key="1">
    <citation type="submission" date="2013-12" db="EMBL/GenBank/DDBJ databases">
        <authorList>
            <person name="Genoscope - CEA"/>
        </authorList>
    </citation>
    <scope>NUCLEOTIDE SEQUENCE</scope>
    <source>
        <strain evidence="1">CBS 1993</strain>
    </source>
</reference>
<dbReference type="GeneID" id="34520728"/>
<dbReference type="InterPro" id="IPR029044">
    <property type="entry name" value="Nucleotide-diphossugar_trans"/>
</dbReference>
<organism evidence="1 2">
    <name type="scientific">Kuraishia capsulata CBS 1993</name>
    <dbReference type="NCBI Taxonomy" id="1382522"/>
    <lineage>
        <taxon>Eukaryota</taxon>
        <taxon>Fungi</taxon>
        <taxon>Dikarya</taxon>
        <taxon>Ascomycota</taxon>
        <taxon>Saccharomycotina</taxon>
        <taxon>Pichiomycetes</taxon>
        <taxon>Pichiales</taxon>
        <taxon>Pichiaceae</taxon>
        <taxon>Kuraishia</taxon>
    </lineage>
</organism>
<dbReference type="RefSeq" id="XP_022459340.1">
    <property type="nucleotide sequence ID" value="XM_022601726.1"/>
</dbReference>